<dbReference type="EMBL" id="CACRSL010000005">
    <property type="protein sequence ID" value="VYT23511.1"/>
    <property type="molecule type" value="Genomic_DNA"/>
</dbReference>
<protein>
    <recommendedName>
        <fullName evidence="3">Lipoprotein</fullName>
    </recommendedName>
</protein>
<evidence type="ECO:0000256" key="1">
    <source>
        <dbReference type="SAM" id="Phobius"/>
    </source>
</evidence>
<proteinExistence type="predicted"/>
<keyword evidence="1" id="KW-0472">Membrane</keyword>
<gene>
    <name evidence="2" type="ORF">AULFYP135_02188</name>
</gene>
<dbReference type="PROSITE" id="PS51257">
    <property type="entry name" value="PROKAR_LIPOPROTEIN"/>
    <property type="match status" value="1"/>
</dbReference>
<name>A0A6N2V550_9FIRM</name>
<reference evidence="2" key="1">
    <citation type="submission" date="2019-11" db="EMBL/GenBank/DDBJ databases">
        <authorList>
            <person name="Feng L."/>
        </authorList>
    </citation>
    <scope>NUCLEOTIDE SEQUENCE</scope>
    <source>
        <strain evidence="2">AundefinedLFYP135</strain>
    </source>
</reference>
<evidence type="ECO:0008006" key="3">
    <source>
        <dbReference type="Google" id="ProtNLM"/>
    </source>
</evidence>
<evidence type="ECO:0000313" key="2">
    <source>
        <dbReference type="EMBL" id="VYT23511.1"/>
    </source>
</evidence>
<organism evidence="2">
    <name type="scientific">uncultured Anaerotruncus sp</name>
    <dbReference type="NCBI Taxonomy" id="905011"/>
    <lineage>
        <taxon>Bacteria</taxon>
        <taxon>Bacillati</taxon>
        <taxon>Bacillota</taxon>
        <taxon>Clostridia</taxon>
        <taxon>Eubacteriales</taxon>
        <taxon>Oscillospiraceae</taxon>
        <taxon>Anaerotruncus</taxon>
        <taxon>environmental samples</taxon>
    </lineage>
</organism>
<keyword evidence="1" id="KW-0812">Transmembrane</keyword>
<keyword evidence="1" id="KW-1133">Transmembrane helix</keyword>
<dbReference type="AlphaFoldDB" id="A0A6N2V550"/>
<sequence>MRIERIEKPNIWAPIVGMVMVAAGCAAFVLSVISAMIIVNRGR</sequence>
<feature type="transmembrane region" description="Helical" evidence="1">
    <location>
        <begin position="12"/>
        <end position="39"/>
    </location>
</feature>
<accession>A0A6N2V550</accession>